<keyword evidence="6" id="KW-1185">Reference proteome</keyword>
<evidence type="ECO:0000313" key="5">
    <source>
        <dbReference type="Proteomes" id="UP000008980"/>
    </source>
</evidence>
<dbReference type="EMBL" id="RHLC01000043">
    <property type="protein sequence ID" value="TPP45038.1"/>
    <property type="molecule type" value="Genomic_DNA"/>
</dbReference>
<organism evidence="2 6">
    <name type="scientific">Leishmania donovani</name>
    <dbReference type="NCBI Taxonomy" id="5661"/>
    <lineage>
        <taxon>Eukaryota</taxon>
        <taxon>Discoba</taxon>
        <taxon>Euglenozoa</taxon>
        <taxon>Kinetoplastea</taxon>
        <taxon>Metakinetoplastina</taxon>
        <taxon>Trypanosomatida</taxon>
        <taxon>Trypanosomatidae</taxon>
        <taxon>Leishmaniinae</taxon>
        <taxon>Leishmania</taxon>
    </lineage>
</organism>
<accession>A0A3S5H568</accession>
<feature type="compositionally biased region" description="Polar residues" evidence="1">
    <location>
        <begin position="57"/>
        <end position="71"/>
    </location>
</feature>
<name>A0A3S5H568_LEIDO</name>
<reference evidence="4" key="6">
    <citation type="submission" date="2019-02" db="EMBL/GenBank/DDBJ databases">
        <title>FDA dAtabase for Regulatory Grade micrObial Sequences (FDA-ARGOS): Supporting development and validation of Infectious Disease Dx tests.</title>
        <authorList>
            <person name="Duncan R."/>
            <person name="Fisher C."/>
            <person name="Tallon L.J."/>
            <person name="Sadzewicz L."/>
            <person name="Sengamalay N."/>
            <person name="Ott S."/>
            <person name="Godinez A."/>
            <person name="Nagaraj S."/>
            <person name="Nadendla S."/>
            <person name="Sichtig H."/>
        </authorList>
    </citation>
    <scope>NUCLEOTIDE SEQUENCE</scope>
    <source>
        <strain evidence="4">FDAARGOS_361</strain>
    </source>
</reference>
<accession>E9B7W2</accession>
<dbReference type="VEuPathDB" id="TriTrypDB:LdBPK_030920.1"/>
<dbReference type="EMBL" id="FR799590">
    <property type="protein sequence ID" value="CBZ31335.1"/>
    <property type="molecule type" value="Genomic_DNA"/>
</dbReference>
<protein>
    <submittedName>
        <fullName evidence="2">Uncharacterized protein</fullName>
    </submittedName>
</protein>
<dbReference type="EMBL" id="CP029502">
    <property type="protein sequence ID" value="AYU75770.1"/>
    <property type="molecule type" value="Genomic_DNA"/>
</dbReference>
<dbReference type="RefSeq" id="XP_003858059.1">
    <property type="nucleotide sequence ID" value="XM_003858011.1"/>
</dbReference>
<dbReference type="VEuPathDB" id="TriTrypDB:LdCL_030014500"/>
<proteinExistence type="predicted"/>
<dbReference type="OrthoDB" id="272664at2759"/>
<dbReference type="Proteomes" id="UP000008980">
    <property type="component" value="Chromosome 3"/>
</dbReference>
<dbReference type="GeneID" id="13390668"/>
<reference evidence="7" key="5">
    <citation type="submission" date="2019-02" db="EMBL/GenBank/DDBJ databases">
        <title>FDA dAtabase for Regulatory Grade micrObial Sequences (FDA-ARGOS): Supporting development and validation of Infectious Disease Dx tests.</title>
        <authorList>
            <person name="Duncan R."/>
            <person name="Fisher C."/>
            <person name="Tallon L."/>
            <person name="Sadzewicz L."/>
            <person name="Sengamalay N."/>
            <person name="Ott S."/>
            <person name="Godinez A."/>
            <person name="Nagaraj S."/>
            <person name="Vavikolanu K."/>
            <person name="Nadendla S."/>
            <person name="Aluvathingal J."/>
            <person name="Sichtig H."/>
        </authorList>
    </citation>
    <scope>NUCLEOTIDE SEQUENCE [LARGE SCALE GENOMIC DNA]</scope>
    <source>
        <strain evidence="7">FDAARGOS_361</strain>
    </source>
</reference>
<sequence>MFKGLLCPVLERRAARRLATVANSACRGGRQRSRETVLESTRLLEKLQKRQGPGRTRTAQQRAWRSGLTNPLSSAESSAAAQADALAQEEANWRAADPLRKWKDESEELRRRQQGAGDGAHSVPGSAQPTSSSHYDAVNADTGNSAVQERFDALVHRALLRYGPPLPVEVVMNNNVISAASFASGTRRAAQHSYSDANVASDKGADDSSAVYYDEVALKLHELMTILRKEEPHFSLRDDCDGVPLSLMVKNCCYLRAFGGKVNYMRFVRRLRADELQSGGNNQGGGVQGGHEENAAVVSLGKYMMRELPSQDGLRKGPQPWRYTYRMI</sequence>
<reference evidence="3" key="2">
    <citation type="submission" date="2011-01" db="EMBL/GenBank/DDBJ databases">
        <authorList>
            <person name="Zhao B.P."/>
            <person name="Ren Z.A."/>
            <person name="Li C.D."/>
        </authorList>
    </citation>
    <scope>NUCLEOTIDE SEQUENCE</scope>
    <source>
        <strain evidence="3">BPK282A1</strain>
    </source>
</reference>
<dbReference type="KEGG" id="ldo:LDBPK_030920"/>
<dbReference type="Proteomes" id="UP000318447">
    <property type="component" value="Unassembled WGS sequence"/>
</dbReference>
<gene>
    <name evidence="4" type="ORF">CGC21_30080</name>
    <name evidence="3" type="ORF">LDBPK_030920</name>
    <name evidence="2" type="ORF">LdCL_030014500</name>
</gene>
<reference evidence="5" key="3">
    <citation type="submission" date="2011-02" db="EMBL/GenBank/DDBJ databases">
        <title>Whole genome sequencing of Leishmania donovani clinical lines reveals dynamic variation related to drug resistance.</title>
        <authorList>
            <person name="Downing T."/>
            <person name="Imamura H."/>
            <person name="Sanders M."/>
            <person name="Decuypere S."/>
            <person name="Hertz-Fowler C."/>
            <person name="Clark T.G."/>
            <person name="Rijal S."/>
            <person name="Sundar S."/>
            <person name="Quail M.A."/>
            <person name="De Doncker S."/>
            <person name="Maes I."/>
            <person name="Vanaerschot M."/>
            <person name="Stark O."/>
            <person name="Schonian G."/>
            <person name="Dujardin J.C."/>
            <person name="Berriman M."/>
        </authorList>
    </citation>
    <scope>NUCLEOTIDE SEQUENCE [LARGE SCALE GENOMIC DNA]</scope>
    <source>
        <strain evidence="5">BPK282A1</strain>
    </source>
</reference>
<feature type="region of interest" description="Disordered" evidence="1">
    <location>
        <begin position="46"/>
        <end position="139"/>
    </location>
</feature>
<feature type="compositionally biased region" description="Basic and acidic residues" evidence="1">
    <location>
        <begin position="97"/>
        <end position="111"/>
    </location>
</feature>
<reference evidence="3 5" key="1">
    <citation type="journal article" date="2011" name="Genome Res.">
        <title>Whole genome sequencing of multiple Leishmania donovani clinical isolates provides insights into population structure and mechanisms of drug resistance.</title>
        <authorList>
            <person name="Downing T."/>
            <person name="Imamura H."/>
            <person name="Decuypere S."/>
            <person name="Clark T.G."/>
            <person name="Coombs G.H."/>
            <person name="Cotton J.A."/>
            <person name="Hilley J.D."/>
            <person name="de Doncker S."/>
            <person name="Maes I."/>
            <person name="Mottram J.C."/>
            <person name="Quail M.A."/>
            <person name="Rijal S."/>
            <person name="Sanders M."/>
            <person name="Schonian G."/>
            <person name="Stark O."/>
            <person name="Sundar S."/>
            <person name="Vanaerschot M."/>
            <person name="Hertz-Fowler C."/>
            <person name="Dujardin J.C."/>
            <person name="Berriman M."/>
        </authorList>
    </citation>
    <scope>NUCLEOTIDE SEQUENCE [LARGE SCALE GENOMIC DNA]</scope>
    <source>
        <strain evidence="3 5">BPK282A1</strain>
    </source>
</reference>
<dbReference type="OMA" id="NCCYLRA"/>
<dbReference type="VEuPathDB" id="TriTrypDB:LDHU3_03.1030"/>
<evidence type="ECO:0000313" key="2">
    <source>
        <dbReference type="EMBL" id="AYU75770.1"/>
    </source>
</evidence>
<evidence type="ECO:0000313" key="6">
    <source>
        <dbReference type="Proteomes" id="UP000274082"/>
    </source>
</evidence>
<reference evidence="2 6" key="4">
    <citation type="journal article" date="2018" name="Sci. Rep.">
        <title>A complete Leishmania donovani reference genome identifies novel genetic variations associated with virulence.</title>
        <authorList>
            <person name="Lypaczewski P."/>
            <person name="Hoshizaki J."/>
            <person name="Zhang W.-W."/>
            <person name="McCall L.-I."/>
            <person name="Torcivia-Rodriguez J."/>
            <person name="Simonyan V."/>
            <person name="Kaur A."/>
            <person name="Dewar K."/>
            <person name="Matlashewski G."/>
        </authorList>
    </citation>
    <scope>NUCLEOTIDE SEQUENCE [LARGE SCALE GENOMIC DNA]</scope>
    <source>
        <strain evidence="2 6">LdCL</strain>
    </source>
</reference>
<evidence type="ECO:0000313" key="3">
    <source>
        <dbReference type="EMBL" id="CBZ31335.1"/>
    </source>
</evidence>
<evidence type="ECO:0000313" key="4">
    <source>
        <dbReference type="EMBL" id="TPP45038.1"/>
    </source>
</evidence>
<dbReference type="AlphaFoldDB" id="A0A3S5H568"/>
<dbReference type="Proteomes" id="UP000274082">
    <property type="component" value="Chromosome 3"/>
</dbReference>
<feature type="compositionally biased region" description="Low complexity" evidence="1">
    <location>
        <begin position="72"/>
        <end position="90"/>
    </location>
</feature>
<evidence type="ECO:0000256" key="1">
    <source>
        <dbReference type="SAM" id="MobiDB-lite"/>
    </source>
</evidence>
<evidence type="ECO:0000313" key="7">
    <source>
        <dbReference type="Proteomes" id="UP000318447"/>
    </source>
</evidence>
<feature type="compositionally biased region" description="Polar residues" evidence="1">
    <location>
        <begin position="125"/>
        <end position="134"/>
    </location>
</feature>